<proteinExistence type="predicted"/>
<keyword evidence="2" id="KW-1185">Reference proteome</keyword>
<name>A0A9P7UPM6_9AGAR</name>
<comment type="caution">
    <text evidence="1">The sequence shown here is derived from an EMBL/GenBank/DDBJ whole genome shotgun (WGS) entry which is preliminary data.</text>
</comment>
<evidence type="ECO:0000313" key="2">
    <source>
        <dbReference type="Proteomes" id="UP001049176"/>
    </source>
</evidence>
<dbReference type="KEGG" id="more:E1B28_011133"/>
<dbReference type="EMBL" id="CM032187">
    <property type="protein sequence ID" value="KAG7089448.1"/>
    <property type="molecule type" value="Genomic_DNA"/>
</dbReference>
<dbReference type="GeneID" id="66080208"/>
<dbReference type="Proteomes" id="UP001049176">
    <property type="component" value="Chromosome 7"/>
</dbReference>
<dbReference type="AlphaFoldDB" id="A0A9P7UPM6"/>
<evidence type="ECO:0000313" key="1">
    <source>
        <dbReference type="EMBL" id="KAG7089448.1"/>
    </source>
</evidence>
<sequence>MEMDIIRSTVQLRSIKAGSENPSQPSQDSTQKMFRPSAFLLLTAFTKVTFALNQGDLAISLKAVESSVKTVEDIVITAIVTNPTKQDLRVLGVNNVLDASATQSFVIKSSEGKEVPFAGAHVSILPHHSDLCCANSAFSTGVVRFLTRIPIREHSSESIRRGEPHYCFDLRLLVLRARDLFFGCLPLHHVPVSTQRCSDRCYHQFCRCQGHRRAFLPPSLQLRPKRVCIQPDML</sequence>
<dbReference type="Gene3D" id="2.60.40.2970">
    <property type="match status" value="1"/>
</dbReference>
<organism evidence="1 2">
    <name type="scientific">Marasmius oreades</name>
    <name type="common">fairy-ring Marasmius</name>
    <dbReference type="NCBI Taxonomy" id="181124"/>
    <lineage>
        <taxon>Eukaryota</taxon>
        <taxon>Fungi</taxon>
        <taxon>Dikarya</taxon>
        <taxon>Basidiomycota</taxon>
        <taxon>Agaricomycotina</taxon>
        <taxon>Agaricomycetes</taxon>
        <taxon>Agaricomycetidae</taxon>
        <taxon>Agaricales</taxon>
        <taxon>Marasmiineae</taxon>
        <taxon>Marasmiaceae</taxon>
        <taxon>Marasmius</taxon>
    </lineage>
</organism>
<reference evidence="1" key="1">
    <citation type="journal article" date="2021" name="Genome Biol. Evol.">
        <title>The assembled and annotated genome of the fairy-ring fungus Marasmius oreades.</title>
        <authorList>
            <person name="Hiltunen M."/>
            <person name="Ament-Velasquez S.L."/>
            <person name="Johannesson H."/>
        </authorList>
    </citation>
    <scope>NUCLEOTIDE SEQUENCE</scope>
    <source>
        <strain evidence="1">03SP1</strain>
    </source>
</reference>
<accession>A0A9P7UPM6</accession>
<protein>
    <submittedName>
        <fullName evidence="1">Uncharacterized protein</fullName>
    </submittedName>
</protein>
<dbReference type="RefSeq" id="XP_043005918.1">
    <property type="nucleotide sequence ID" value="XM_043156133.1"/>
</dbReference>
<gene>
    <name evidence="1" type="ORF">E1B28_011133</name>
</gene>
<dbReference type="OrthoDB" id="412874at2759"/>